<dbReference type="PANTHER" id="PTHR10859:SF91">
    <property type="entry name" value="DOLICHYL-PHOSPHATE BETA-GLUCOSYLTRANSFERASE"/>
    <property type="match status" value="1"/>
</dbReference>
<dbReference type="PANTHER" id="PTHR10859">
    <property type="entry name" value="GLYCOSYL TRANSFERASE"/>
    <property type="match status" value="1"/>
</dbReference>
<evidence type="ECO:0000313" key="3">
    <source>
        <dbReference type="Proteomes" id="UP000177362"/>
    </source>
</evidence>
<name>A0A1G2KMA1_9BACT</name>
<gene>
    <name evidence="2" type="ORF">A3C11_02935</name>
</gene>
<protein>
    <recommendedName>
        <fullName evidence="1">Glycosyltransferase 2-like domain-containing protein</fullName>
    </recommendedName>
</protein>
<dbReference type="Proteomes" id="UP000177362">
    <property type="component" value="Unassembled WGS sequence"/>
</dbReference>
<dbReference type="InterPro" id="IPR001173">
    <property type="entry name" value="Glyco_trans_2-like"/>
</dbReference>
<accession>A0A1G2KMA1</accession>
<dbReference type="Pfam" id="PF00535">
    <property type="entry name" value="Glycos_transf_2"/>
    <property type="match status" value="1"/>
</dbReference>
<evidence type="ECO:0000259" key="1">
    <source>
        <dbReference type="Pfam" id="PF00535"/>
    </source>
</evidence>
<proteinExistence type="predicted"/>
<organism evidence="2 3">
    <name type="scientific">Candidatus Sungbacteria bacterium RIFCSPHIGHO2_02_FULL_49_12</name>
    <dbReference type="NCBI Taxonomy" id="1802271"/>
    <lineage>
        <taxon>Bacteria</taxon>
        <taxon>Candidatus Sungiibacteriota</taxon>
    </lineage>
</organism>
<dbReference type="InterPro" id="IPR029044">
    <property type="entry name" value="Nucleotide-diphossugar_trans"/>
</dbReference>
<reference evidence="2 3" key="1">
    <citation type="journal article" date="2016" name="Nat. Commun.">
        <title>Thousands of microbial genomes shed light on interconnected biogeochemical processes in an aquifer system.</title>
        <authorList>
            <person name="Anantharaman K."/>
            <person name="Brown C.T."/>
            <person name="Hug L.A."/>
            <person name="Sharon I."/>
            <person name="Castelle C.J."/>
            <person name="Probst A.J."/>
            <person name="Thomas B.C."/>
            <person name="Singh A."/>
            <person name="Wilkins M.J."/>
            <person name="Karaoz U."/>
            <person name="Brodie E.L."/>
            <person name="Williams K.H."/>
            <person name="Hubbard S.S."/>
            <person name="Banfield J.F."/>
        </authorList>
    </citation>
    <scope>NUCLEOTIDE SEQUENCE [LARGE SCALE GENOMIC DNA]</scope>
</reference>
<dbReference type="AlphaFoldDB" id="A0A1G2KMA1"/>
<dbReference type="SUPFAM" id="SSF53448">
    <property type="entry name" value="Nucleotide-diphospho-sugar transferases"/>
    <property type="match status" value="1"/>
</dbReference>
<dbReference type="Gene3D" id="3.90.550.10">
    <property type="entry name" value="Spore Coat Polysaccharide Biosynthesis Protein SpsA, Chain A"/>
    <property type="match status" value="1"/>
</dbReference>
<sequence length="242" mass="27440">MYLSWIIPAKNAELLIEKSVREVDSYLRVKGFEYEILVVENGPRDKTSEIVESLRSEIPALQLLHVPDPGKGGAVKDGILKAKGEIRLFSDADNSTAPNYFDKMLPLFKAGCEVVISSRDAKDAEGAGRDIEEPWYREILGNLGNIVIQLFGVWGIWDTQNGFKALTAATADRIFSQTKIMGFAFDIEMLLLARRFKYKMCIIPVKWKFDPHSTVTLSAYLAVFLDVFRIRWNVMRGIYPKI</sequence>
<dbReference type="STRING" id="1802271.A3C11_02935"/>
<comment type="caution">
    <text evidence="2">The sequence shown here is derived from an EMBL/GenBank/DDBJ whole genome shotgun (WGS) entry which is preliminary data.</text>
</comment>
<dbReference type="EMBL" id="MHQJ01000042">
    <property type="protein sequence ID" value="OHA00587.1"/>
    <property type="molecule type" value="Genomic_DNA"/>
</dbReference>
<dbReference type="GO" id="GO:0006487">
    <property type="term" value="P:protein N-linked glycosylation"/>
    <property type="evidence" value="ECO:0007669"/>
    <property type="project" value="TreeGrafter"/>
</dbReference>
<feature type="domain" description="Glycosyltransferase 2-like" evidence="1">
    <location>
        <begin position="4"/>
        <end position="131"/>
    </location>
</feature>
<evidence type="ECO:0000313" key="2">
    <source>
        <dbReference type="EMBL" id="OHA00587.1"/>
    </source>
</evidence>